<protein>
    <submittedName>
        <fullName evidence="2">Uncharacterized protein</fullName>
    </submittedName>
</protein>
<reference evidence="2" key="1">
    <citation type="submission" date="2014-11" db="EMBL/GenBank/DDBJ databases">
        <authorList>
            <person name="Amaro Gonzalez C."/>
        </authorList>
    </citation>
    <scope>NUCLEOTIDE SEQUENCE</scope>
</reference>
<sequence length="40" mass="4314">MMQHTLPSTQTPGARGAVTRTLEPPQWLILAQEAAVLDSP</sequence>
<name>A0A0E9VX20_ANGAN</name>
<proteinExistence type="predicted"/>
<dbReference type="EMBL" id="GBXM01026742">
    <property type="protein sequence ID" value="JAH81835.1"/>
    <property type="molecule type" value="Transcribed_RNA"/>
</dbReference>
<accession>A0A0E9VX20</accession>
<evidence type="ECO:0000256" key="1">
    <source>
        <dbReference type="SAM" id="MobiDB-lite"/>
    </source>
</evidence>
<organism evidence="2">
    <name type="scientific">Anguilla anguilla</name>
    <name type="common">European freshwater eel</name>
    <name type="synonym">Muraena anguilla</name>
    <dbReference type="NCBI Taxonomy" id="7936"/>
    <lineage>
        <taxon>Eukaryota</taxon>
        <taxon>Metazoa</taxon>
        <taxon>Chordata</taxon>
        <taxon>Craniata</taxon>
        <taxon>Vertebrata</taxon>
        <taxon>Euteleostomi</taxon>
        <taxon>Actinopterygii</taxon>
        <taxon>Neopterygii</taxon>
        <taxon>Teleostei</taxon>
        <taxon>Anguilliformes</taxon>
        <taxon>Anguillidae</taxon>
        <taxon>Anguilla</taxon>
    </lineage>
</organism>
<feature type="region of interest" description="Disordered" evidence="1">
    <location>
        <begin position="1"/>
        <end position="20"/>
    </location>
</feature>
<dbReference type="AlphaFoldDB" id="A0A0E9VX20"/>
<reference evidence="2" key="2">
    <citation type="journal article" date="2015" name="Fish Shellfish Immunol.">
        <title>Early steps in the European eel (Anguilla anguilla)-Vibrio vulnificus interaction in the gills: Role of the RtxA13 toxin.</title>
        <authorList>
            <person name="Callol A."/>
            <person name="Pajuelo D."/>
            <person name="Ebbesson L."/>
            <person name="Teles M."/>
            <person name="MacKenzie S."/>
            <person name="Amaro C."/>
        </authorList>
    </citation>
    <scope>NUCLEOTIDE SEQUENCE</scope>
</reference>
<feature type="compositionally biased region" description="Polar residues" evidence="1">
    <location>
        <begin position="1"/>
        <end position="12"/>
    </location>
</feature>
<evidence type="ECO:0000313" key="2">
    <source>
        <dbReference type="EMBL" id="JAH81835.1"/>
    </source>
</evidence>